<proteinExistence type="predicted"/>
<evidence type="ECO:0000313" key="4">
    <source>
        <dbReference type="EMBL" id="KYC57491.1"/>
    </source>
</evidence>
<accession>A0A150JK95</accession>
<gene>
    <name evidence="3" type="ORF">AN188_00980</name>
    <name evidence="4" type="ORF">APG09_01018</name>
</gene>
<organism evidence="3 5">
    <name type="scientific">Candidatus Methanofastidiosum methylothiophilum</name>
    <dbReference type="NCBI Taxonomy" id="1705564"/>
    <lineage>
        <taxon>Archaea</taxon>
        <taxon>Methanobacteriati</taxon>
        <taxon>Methanobacteriota</taxon>
        <taxon>Stenosarchaea group</taxon>
        <taxon>Candidatus Methanofastidiosia</taxon>
        <taxon>Candidatus Methanofastidiosales</taxon>
        <taxon>Candidatus Methanofastidiosaceae</taxon>
        <taxon>Candidatus Methanofastidiosum</taxon>
    </lineage>
</organism>
<dbReference type="InterPro" id="IPR002701">
    <property type="entry name" value="CM_II_prokaryot"/>
</dbReference>
<evidence type="ECO:0000259" key="2">
    <source>
        <dbReference type="PROSITE" id="PS51168"/>
    </source>
</evidence>
<dbReference type="GO" id="GO:0009697">
    <property type="term" value="P:salicylic acid biosynthetic process"/>
    <property type="evidence" value="ECO:0007669"/>
    <property type="project" value="TreeGrafter"/>
</dbReference>
<dbReference type="InterPro" id="IPR036979">
    <property type="entry name" value="CM_dom_sf"/>
</dbReference>
<dbReference type="SUPFAM" id="SSF48600">
    <property type="entry name" value="Chorismate mutase II"/>
    <property type="match status" value="1"/>
</dbReference>
<dbReference type="Pfam" id="PF01817">
    <property type="entry name" value="CM_2"/>
    <property type="match status" value="1"/>
</dbReference>
<accession>A0A150JBI1</accession>
<dbReference type="PANTHER" id="PTHR38041">
    <property type="entry name" value="CHORISMATE MUTASE"/>
    <property type="match status" value="1"/>
</dbReference>
<accession>A0A150JJY9</accession>
<dbReference type="SMART" id="SM00830">
    <property type="entry name" value="CM_2"/>
    <property type="match status" value="1"/>
</dbReference>
<dbReference type="EMBL" id="LNJB01000011">
    <property type="protein sequence ID" value="KYC54589.1"/>
    <property type="molecule type" value="Genomic_DNA"/>
</dbReference>
<keyword evidence="1" id="KW-0413">Isomerase</keyword>
<dbReference type="InterPro" id="IPR036263">
    <property type="entry name" value="Chorismate_II_sf"/>
</dbReference>
<evidence type="ECO:0000256" key="1">
    <source>
        <dbReference type="ARBA" id="ARBA00023235"/>
    </source>
</evidence>
<dbReference type="GO" id="GO:0046417">
    <property type="term" value="P:chorismate metabolic process"/>
    <property type="evidence" value="ECO:0007669"/>
    <property type="project" value="InterPro"/>
</dbReference>
<dbReference type="EMBL" id="LNJE01000011">
    <property type="protein sequence ID" value="KYC57491.1"/>
    <property type="molecule type" value="Genomic_DNA"/>
</dbReference>
<protein>
    <submittedName>
        <fullName evidence="3">Chorismate mutase</fullName>
    </submittedName>
</protein>
<dbReference type="PANTHER" id="PTHR38041:SF1">
    <property type="entry name" value="CHORISMATE MUTASE"/>
    <property type="match status" value="1"/>
</dbReference>
<name>A0A150JBI1_9EURY</name>
<dbReference type="GO" id="GO:0004106">
    <property type="term" value="F:chorismate mutase activity"/>
    <property type="evidence" value="ECO:0007669"/>
    <property type="project" value="InterPro"/>
</dbReference>
<comment type="caution">
    <text evidence="3">The sequence shown here is derived from an EMBL/GenBank/DDBJ whole genome shotgun (WGS) entry which is preliminary data.</text>
</comment>
<dbReference type="PROSITE" id="PS51168">
    <property type="entry name" value="CHORISMATE_MUT_2"/>
    <property type="match status" value="1"/>
</dbReference>
<evidence type="ECO:0000313" key="3">
    <source>
        <dbReference type="EMBL" id="KYC54589.1"/>
    </source>
</evidence>
<sequence>MESSIESLREEINRIDESIIKLLSARMEVAKKIAFLKKEMGILVEDRDRERIIFLKLDDDARRNNLDENFVSDIFEKIISHSKFLQTNIMEGQK</sequence>
<dbReference type="Gene3D" id="1.20.59.10">
    <property type="entry name" value="Chorismate mutase"/>
    <property type="match status" value="1"/>
</dbReference>
<evidence type="ECO:0000313" key="5">
    <source>
        <dbReference type="Proteomes" id="UP000092420"/>
    </source>
</evidence>
<dbReference type="AlphaFoldDB" id="A0A150JBI1"/>
<dbReference type="Proteomes" id="UP000092420">
    <property type="component" value="Unassembled WGS sequence"/>
</dbReference>
<dbReference type="InterPro" id="IPR051331">
    <property type="entry name" value="Chorismate_mutase-related"/>
</dbReference>
<feature type="domain" description="Chorismate mutase" evidence="2">
    <location>
        <begin position="1"/>
        <end position="90"/>
    </location>
</feature>
<reference evidence="3 5" key="1">
    <citation type="journal article" date="2016" name="ISME J.">
        <title>Chasing the elusive Euryarchaeota class WSA2: genomes reveal a uniquely fastidious methyl-reducing methanogen.</title>
        <authorList>
            <person name="Nobu M.K."/>
            <person name="Narihiro T."/>
            <person name="Kuroda K."/>
            <person name="Mei R."/>
            <person name="Liu W.T."/>
        </authorList>
    </citation>
    <scope>NUCLEOTIDE SEQUENCE [LARGE SCALE GENOMIC DNA]</scope>
    <source>
        <strain evidence="3">ADurb1013_Bin02101</strain>
        <strain evidence="4">ADurb1213_Bin02801</strain>
    </source>
</reference>